<dbReference type="PANTHER" id="PTHR30478">
    <property type="entry name" value="DNA POLYMERASE III SUBUNIT BETA"/>
    <property type="match status" value="1"/>
</dbReference>
<dbReference type="InterPro" id="IPR001001">
    <property type="entry name" value="DNA_polIII_beta"/>
</dbReference>
<accession>A0A1F7Y0E3</accession>
<dbReference type="InterPro" id="IPR022634">
    <property type="entry name" value="DNA_polIII_beta_N"/>
</dbReference>
<evidence type="ECO:0000256" key="3">
    <source>
        <dbReference type="ARBA" id="ARBA00022490"/>
    </source>
</evidence>
<dbReference type="GO" id="GO:0005737">
    <property type="term" value="C:cytoplasm"/>
    <property type="evidence" value="ECO:0007669"/>
    <property type="project" value="UniProtKB-SubCell"/>
</dbReference>
<gene>
    <name evidence="13" type="ORF">A2714_03795</name>
</gene>
<evidence type="ECO:0000256" key="1">
    <source>
        <dbReference type="ARBA" id="ARBA00004496"/>
    </source>
</evidence>
<keyword evidence="4 9" id="KW-0808">Transferase</keyword>
<dbReference type="GO" id="GO:0006271">
    <property type="term" value="P:DNA strand elongation involved in DNA replication"/>
    <property type="evidence" value="ECO:0007669"/>
    <property type="project" value="TreeGrafter"/>
</dbReference>
<dbReference type="SUPFAM" id="SSF55979">
    <property type="entry name" value="DNA clamp"/>
    <property type="match status" value="3"/>
</dbReference>
<dbReference type="Proteomes" id="UP000178419">
    <property type="component" value="Unassembled WGS sequence"/>
</dbReference>
<evidence type="ECO:0000256" key="9">
    <source>
        <dbReference type="PIRNR" id="PIRNR000804"/>
    </source>
</evidence>
<name>A0A1F7Y0E3_9BACT</name>
<dbReference type="GO" id="GO:0003677">
    <property type="term" value="F:DNA binding"/>
    <property type="evidence" value="ECO:0007669"/>
    <property type="project" value="UniProtKB-UniRule"/>
</dbReference>
<feature type="domain" description="DNA polymerase III beta sliding clamp N-terminal" evidence="10">
    <location>
        <begin position="1"/>
        <end position="118"/>
    </location>
</feature>
<comment type="subunit">
    <text evidence="9">Forms a ring-shaped head-to-tail homodimer around DNA.</text>
</comment>
<evidence type="ECO:0000256" key="8">
    <source>
        <dbReference type="ARBA" id="ARBA00023125"/>
    </source>
</evidence>
<evidence type="ECO:0000256" key="4">
    <source>
        <dbReference type="ARBA" id="ARBA00022679"/>
    </source>
</evidence>
<comment type="similarity">
    <text evidence="2 9">Belongs to the beta sliding clamp family.</text>
</comment>
<dbReference type="AlphaFoldDB" id="A0A1F7Y0E3"/>
<dbReference type="PIRSF" id="PIRSF000804">
    <property type="entry name" value="DNA_pol_III_b"/>
    <property type="match status" value="1"/>
</dbReference>
<evidence type="ECO:0000259" key="12">
    <source>
        <dbReference type="Pfam" id="PF02768"/>
    </source>
</evidence>
<evidence type="ECO:0000256" key="2">
    <source>
        <dbReference type="ARBA" id="ARBA00010752"/>
    </source>
</evidence>
<evidence type="ECO:0000256" key="5">
    <source>
        <dbReference type="ARBA" id="ARBA00022695"/>
    </source>
</evidence>
<organism evidence="13 14">
    <name type="scientific">Candidatus Woesebacteria bacterium RIFCSPHIGHO2_01_FULL_38_9</name>
    <dbReference type="NCBI Taxonomy" id="1802492"/>
    <lineage>
        <taxon>Bacteria</taxon>
        <taxon>Candidatus Woeseibacteriota</taxon>
    </lineage>
</organism>
<evidence type="ECO:0000256" key="6">
    <source>
        <dbReference type="ARBA" id="ARBA00022705"/>
    </source>
</evidence>
<evidence type="ECO:0000313" key="13">
    <source>
        <dbReference type="EMBL" id="OGM20774.1"/>
    </source>
</evidence>
<sequence length="373" mass="40967">MKVQVLQENLSEALSFCSRFAGSRIQLPVLANILLKTNKNKLLVASTNLEISVSISIGAKVTKEGEITVPARTITDVVSNLGAGQINIEVDKELVKVTTNDFESSISGMNSADFPVIPHELGLNSLQLPSKDFTKALSNVLFAVSNDETRPVLTGVLTIFKSNEITLVATDGFRLSQKKLQLKGDKEEKRVILPKNALSELSRLSGAEDSIAFSFKKNENQVLLGVGNSTLATRVIEGEFPDFERIIPKETKIKVFVDKEELLRAVKLASVFARDAGNVVKVFIREDSIELSAESQTSGSQKTKVEAKVETDILKKGTDFVIAFNYRFLEEFLNTVGGEEVQLELSDPNAPALFLDPKDTNFLHIIMPVRLQA</sequence>
<dbReference type="SMART" id="SM00480">
    <property type="entry name" value="POL3Bc"/>
    <property type="match status" value="1"/>
</dbReference>
<reference evidence="13 14" key="1">
    <citation type="journal article" date="2016" name="Nat. Commun.">
        <title>Thousands of microbial genomes shed light on interconnected biogeochemical processes in an aquifer system.</title>
        <authorList>
            <person name="Anantharaman K."/>
            <person name="Brown C.T."/>
            <person name="Hug L.A."/>
            <person name="Sharon I."/>
            <person name="Castelle C.J."/>
            <person name="Probst A.J."/>
            <person name="Thomas B.C."/>
            <person name="Singh A."/>
            <person name="Wilkins M.J."/>
            <person name="Karaoz U."/>
            <person name="Brodie E.L."/>
            <person name="Williams K.H."/>
            <person name="Hubbard S.S."/>
            <person name="Banfield J.F."/>
        </authorList>
    </citation>
    <scope>NUCLEOTIDE SEQUENCE [LARGE SCALE GENOMIC DNA]</scope>
</reference>
<keyword evidence="6 9" id="KW-0235">DNA replication</keyword>
<dbReference type="GO" id="GO:0003887">
    <property type="term" value="F:DNA-directed DNA polymerase activity"/>
    <property type="evidence" value="ECO:0007669"/>
    <property type="project" value="UniProtKB-UniRule"/>
</dbReference>
<dbReference type="Gene3D" id="3.70.10.10">
    <property type="match status" value="1"/>
</dbReference>
<feature type="domain" description="DNA polymerase III beta sliding clamp central" evidence="11">
    <location>
        <begin position="127"/>
        <end position="242"/>
    </location>
</feature>
<dbReference type="GO" id="GO:0008408">
    <property type="term" value="F:3'-5' exonuclease activity"/>
    <property type="evidence" value="ECO:0007669"/>
    <property type="project" value="InterPro"/>
</dbReference>
<comment type="function">
    <text evidence="9">Confers DNA tethering and processivity to DNA polymerases and other proteins. Acts as a clamp, forming a ring around DNA (a reaction catalyzed by the clamp-loading complex) which diffuses in an ATP-independent manner freely and bidirectionally along dsDNA. Initially characterized for its ability to contact the catalytic subunit of DNA polymerase III (Pol III), a complex, multichain enzyme responsible for most of the replicative synthesis in bacteria; Pol III exhibits 3'-5' exonuclease proofreading activity. The beta chain is required for initiation of replication as well as for processivity of DNA replication.</text>
</comment>
<feature type="domain" description="DNA polymerase III beta sliding clamp C-terminal" evidence="12">
    <location>
        <begin position="245"/>
        <end position="370"/>
    </location>
</feature>
<keyword evidence="5 9" id="KW-0548">Nucleotidyltransferase</keyword>
<dbReference type="Pfam" id="PF00712">
    <property type="entry name" value="DNA_pol3_beta"/>
    <property type="match status" value="1"/>
</dbReference>
<dbReference type="NCBIfam" id="TIGR00663">
    <property type="entry name" value="dnan"/>
    <property type="match status" value="1"/>
</dbReference>
<evidence type="ECO:0000259" key="11">
    <source>
        <dbReference type="Pfam" id="PF02767"/>
    </source>
</evidence>
<dbReference type="InterPro" id="IPR022637">
    <property type="entry name" value="DNA_polIII_beta_cen"/>
</dbReference>
<dbReference type="PANTHER" id="PTHR30478:SF0">
    <property type="entry name" value="BETA SLIDING CLAMP"/>
    <property type="match status" value="1"/>
</dbReference>
<dbReference type="InterPro" id="IPR046938">
    <property type="entry name" value="DNA_clamp_sf"/>
</dbReference>
<dbReference type="InterPro" id="IPR022635">
    <property type="entry name" value="DNA_polIII_beta_C"/>
</dbReference>
<dbReference type="Pfam" id="PF02768">
    <property type="entry name" value="DNA_pol3_beta_3"/>
    <property type="match status" value="1"/>
</dbReference>
<proteinExistence type="inferred from homology"/>
<comment type="subcellular location">
    <subcellularLocation>
        <location evidence="1 9">Cytoplasm</location>
    </subcellularLocation>
</comment>
<dbReference type="EMBL" id="MGGE01000035">
    <property type="protein sequence ID" value="OGM20774.1"/>
    <property type="molecule type" value="Genomic_DNA"/>
</dbReference>
<evidence type="ECO:0000259" key="10">
    <source>
        <dbReference type="Pfam" id="PF00712"/>
    </source>
</evidence>
<dbReference type="Gene3D" id="3.10.150.10">
    <property type="entry name" value="DNA Polymerase III, subunit A, domain 2"/>
    <property type="match status" value="1"/>
</dbReference>
<keyword evidence="7 9" id="KW-0239">DNA-directed DNA polymerase</keyword>
<dbReference type="CDD" id="cd00140">
    <property type="entry name" value="beta_clamp"/>
    <property type="match status" value="1"/>
</dbReference>
<evidence type="ECO:0000256" key="7">
    <source>
        <dbReference type="ARBA" id="ARBA00022932"/>
    </source>
</evidence>
<comment type="caution">
    <text evidence="13">The sequence shown here is derived from an EMBL/GenBank/DDBJ whole genome shotgun (WGS) entry which is preliminary data.</text>
</comment>
<dbReference type="Pfam" id="PF02767">
    <property type="entry name" value="DNA_pol3_beta_2"/>
    <property type="match status" value="1"/>
</dbReference>
<evidence type="ECO:0000313" key="14">
    <source>
        <dbReference type="Proteomes" id="UP000178419"/>
    </source>
</evidence>
<keyword evidence="8" id="KW-0238">DNA-binding</keyword>
<dbReference type="GO" id="GO:0009360">
    <property type="term" value="C:DNA polymerase III complex"/>
    <property type="evidence" value="ECO:0007669"/>
    <property type="project" value="InterPro"/>
</dbReference>
<protein>
    <recommendedName>
        <fullName evidence="9">Beta sliding clamp</fullName>
    </recommendedName>
</protein>
<keyword evidence="3 9" id="KW-0963">Cytoplasm</keyword>